<dbReference type="Gene3D" id="2.180.10.10">
    <property type="entry name" value="RHS repeat-associated core"/>
    <property type="match status" value="1"/>
</dbReference>
<dbReference type="AlphaFoldDB" id="A0A484WSR2"/>
<protein>
    <submittedName>
        <fullName evidence="1">Uncharacterized protein</fullName>
    </submittedName>
</protein>
<organism evidence="1 2">
    <name type="scientific">Enterobacter cancerogenus</name>
    <dbReference type="NCBI Taxonomy" id="69218"/>
    <lineage>
        <taxon>Bacteria</taxon>
        <taxon>Pseudomonadati</taxon>
        <taxon>Pseudomonadota</taxon>
        <taxon>Gammaproteobacteria</taxon>
        <taxon>Enterobacterales</taxon>
        <taxon>Enterobacteriaceae</taxon>
        <taxon>Enterobacter</taxon>
        <taxon>Enterobacter cloacae complex</taxon>
    </lineage>
</organism>
<reference evidence="1 2" key="1">
    <citation type="submission" date="2019-03" db="EMBL/GenBank/DDBJ databases">
        <authorList>
            <consortium name="Pathogen Informatics"/>
        </authorList>
    </citation>
    <scope>NUCLEOTIDE SEQUENCE [LARGE SCALE GENOMIC DNA]</scope>
    <source>
        <strain evidence="1 2">NCTC12126</strain>
    </source>
</reference>
<sequence length="62" mass="7033">MNTALFSRTPSVAVLDNRGVTIRDIAYHCHHNTPDTTDERITRHQCDTRGFLLQNADPRLAV</sequence>
<evidence type="ECO:0000313" key="1">
    <source>
        <dbReference type="EMBL" id="VFS14988.1"/>
    </source>
</evidence>
<evidence type="ECO:0000313" key="2">
    <source>
        <dbReference type="Proteomes" id="UP000351155"/>
    </source>
</evidence>
<dbReference type="Proteomes" id="UP000351155">
    <property type="component" value="Unassembled WGS sequence"/>
</dbReference>
<accession>A0A484WSR2</accession>
<name>A0A484WSR2_9ENTR</name>
<gene>
    <name evidence="1" type="ORF">NCTC12126_01062</name>
</gene>
<dbReference type="EMBL" id="CAADIW010000005">
    <property type="protein sequence ID" value="VFS14988.1"/>
    <property type="molecule type" value="Genomic_DNA"/>
</dbReference>
<proteinExistence type="predicted"/>